<dbReference type="InterPro" id="IPR011993">
    <property type="entry name" value="PH-like_dom_sf"/>
</dbReference>
<dbReference type="OrthoDB" id="299997at2759"/>
<feature type="compositionally biased region" description="Low complexity" evidence="3">
    <location>
        <begin position="83"/>
        <end position="109"/>
    </location>
</feature>
<dbReference type="SUPFAM" id="SSF50729">
    <property type="entry name" value="PH domain-like"/>
    <property type="match status" value="1"/>
</dbReference>
<dbReference type="SMART" id="SM00184">
    <property type="entry name" value="RING"/>
    <property type="match status" value="1"/>
</dbReference>
<dbReference type="Gene3D" id="2.30.29.30">
    <property type="entry name" value="Pleckstrin-homology domain (PH domain)/Phosphotyrosine-binding domain (PTB)"/>
    <property type="match status" value="1"/>
</dbReference>
<feature type="compositionally biased region" description="Low complexity" evidence="3">
    <location>
        <begin position="27"/>
        <end position="40"/>
    </location>
</feature>
<feature type="compositionally biased region" description="Polar residues" evidence="3">
    <location>
        <begin position="449"/>
        <end position="478"/>
    </location>
</feature>
<keyword evidence="6" id="KW-1185">Reference proteome</keyword>
<keyword evidence="1" id="KW-0479">Metal-binding</keyword>
<dbReference type="PANTHER" id="PTHR10579:SF43">
    <property type="entry name" value="ZINC FINGER (C3HC4-TYPE RING FINGER) FAMILY PROTEIN"/>
    <property type="match status" value="1"/>
</dbReference>
<dbReference type="EMBL" id="AVOT02000710">
    <property type="protein sequence ID" value="MBW0464150.1"/>
    <property type="molecule type" value="Genomic_DNA"/>
</dbReference>
<dbReference type="SMART" id="SM00233">
    <property type="entry name" value="PH"/>
    <property type="match status" value="1"/>
</dbReference>
<feature type="region of interest" description="Disordered" evidence="3">
    <location>
        <begin position="68"/>
        <end position="109"/>
    </location>
</feature>
<feature type="region of interest" description="Disordered" evidence="3">
    <location>
        <begin position="443"/>
        <end position="478"/>
    </location>
</feature>
<evidence type="ECO:0000313" key="5">
    <source>
        <dbReference type="EMBL" id="MBW0464150.1"/>
    </source>
</evidence>
<reference evidence="5" key="1">
    <citation type="submission" date="2021-03" db="EMBL/GenBank/DDBJ databases">
        <title>Draft genome sequence of rust myrtle Austropuccinia psidii MF-1, a brazilian biotype.</title>
        <authorList>
            <person name="Quecine M.C."/>
            <person name="Pachon D.M.R."/>
            <person name="Bonatelli M.L."/>
            <person name="Correr F.H."/>
            <person name="Franceschini L.M."/>
            <person name="Leite T.F."/>
            <person name="Margarido G.R.A."/>
            <person name="Almeida C.A."/>
            <person name="Ferrarezi J.A."/>
            <person name="Labate C.A."/>
        </authorList>
    </citation>
    <scope>NUCLEOTIDE SEQUENCE</scope>
    <source>
        <strain evidence="5">MF-1</strain>
    </source>
</reference>
<proteinExistence type="predicted"/>
<feature type="compositionally biased region" description="Low complexity" evidence="3">
    <location>
        <begin position="286"/>
        <end position="306"/>
    </location>
</feature>
<evidence type="ECO:0000256" key="3">
    <source>
        <dbReference type="SAM" id="MobiDB-lite"/>
    </source>
</evidence>
<keyword evidence="1" id="KW-0863">Zinc-finger</keyword>
<evidence type="ECO:0000259" key="4">
    <source>
        <dbReference type="PROSITE" id="PS50089"/>
    </source>
</evidence>
<feature type="region of interest" description="Disordered" evidence="3">
    <location>
        <begin position="250"/>
        <end position="307"/>
    </location>
</feature>
<dbReference type="Gene3D" id="3.40.50.410">
    <property type="entry name" value="von Willebrand factor, type A domain"/>
    <property type="match status" value="1"/>
</dbReference>
<protein>
    <recommendedName>
        <fullName evidence="4">RING-type domain-containing protein</fullName>
    </recommendedName>
</protein>
<keyword evidence="2" id="KW-0175">Coiled coil</keyword>
<dbReference type="SUPFAM" id="SSF57850">
    <property type="entry name" value="RING/U-box"/>
    <property type="match status" value="1"/>
</dbReference>
<feature type="coiled-coil region" evidence="2">
    <location>
        <begin position="1348"/>
        <end position="1375"/>
    </location>
</feature>
<dbReference type="SUPFAM" id="SSF53300">
    <property type="entry name" value="vWA-like"/>
    <property type="match status" value="1"/>
</dbReference>
<gene>
    <name evidence="5" type="ORF">O181_003865</name>
</gene>
<feature type="compositionally biased region" description="Polar residues" evidence="3">
    <location>
        <begin position="270"/>
        <end position="285"/>
    </location>
</feature>
<dbReference type="InterPro" id="IPR002035">
    <property type="entry name" value="VWF_A"/>
</dbReference>
<evidence type="ECO:0000256" key="1">
    <source>
        <dbReference type="PROSITE-ProRule" id="PRU00175"/>
    </source>
</evidence>
<dbReference type="PROSITE" id="PS50089">
    <property type="entry name" value="ZF_RING_2"/>
    <property type="match status" value="1"/>
</dbReference>
<dbReference type="InterPro" id="IPR036465">
    <property type="entry name" value="vWFA_dom_sf"/>
</dbReference>
<dbReference type="Pfam" id="PF15411">
    <property type="entry name" value="PH_10"/>
    <property type="match status" value="1"/>
</dbReference>
<organism evidence="5 6">
    <name type="scientific">Austropuccinia psidii MF-1</name>
    <dbReference type="NCBI Taxonomy" id="1389203"/>
    <lineage>
        <taxon>Eukaryota</taxon>
        <taxon>Fungi</taxon>
        <taxon>Dikarya</taxon>
        <taxon>Basidiomycota</taxon>
        <taxon>Pucciniomycotina</taxon>
        <taxon>Pucciniomycetes</taxon>
        <taxon>Pucciniales</taxon>
        <taxon>Sphaerophragmiaceae</taxon>
        <taxon>Austropuccinia</taxon>
    </lineage>
</organism>
<feature type="compositionally biased region" description="Low complexity" evidence="3">
    <location>
        <begin position="205"/>
        <end position="218"/>
    </location>
</feature>
<dbReference type="Pfam" id="PF13768">
    <property type="entry name" value="VWA_3"/>
    <property type="match status" value="1"/>
</dbReference>
<dbReference type="Proteomes" id="UP000765509">
    <property type="component" value="Unassembled WGS sequence"/>
</dbReference>
<dbReference type="InterPro" id="IPR001841">
    <property type="entry name" value="Znf_RING"/>
</dbReference>
<dbReference type="GO" id="GO:0008270">
    <property type="term" value="F:zinc ion binding"/>
    <property type="evidence" value="ECO:0007669"/>
    <property type="project" value="UniProtKB-KW"/>
</dbReference>
<feature type="region of interest" description="Disordered" evidence="3">
    <location>
        <begin position="18"/>
        <end position="43"/>
    </location>
</feature>
<sequence>MKSLLLKLNSNQFASQELINPISPPTNSNSQNSQNSQNSENQKEKDFNFIKSTKFENLKLISSLNNNHKIRNSNKNSNHHHQSCSNSNQSHHQSNQSHQSHHQSISHQAHQAQSHDCPVCLEDLNFKLNGEKPLVSPDCGHQLHATCFEVIYGSIELAKNSAKVSGLCGICRKDIQFSKLHSNHNKLFQLNSDLNHHQFNPHLDNNLNTNNNTNNNLNHIKSSNLKNFENSISKVSKSFSNKFQLLAGISSPSSSTHSNHSNHPNHSIKPLSNHSINSSQKNQIKSSIHTHSNHQINSISSSNSNSLTNLDQEDKLFHPHLDLFNQNSFNTFHSISDSLSPFSNHHHHHHHPTNHLNQSIPSIKPLIKLISENSNLIQNSDPNKSQHLTCLISIQLISKFPYSRPPLPPPLSFLPFSTQSLNILQSTPTNVIPSPSLDIITLSPPPQTSPGWSSNSLHNSVNTTPSSINSPLSTNHSSSYSNLDQTSFHPALDDLIIRLKDSNLYSFDRFGPLKKYHQLQIEKDHHSRQFWVYLFDHVLLFLSEIKNQTPSNSTLQDNLNRKPIKFNLKLKGRVYLNHIDSIIPLIDQDSNLYRLQIKLNHLDFDTFFIKFNDLNLLTDWFTIIQSSINHHSSTLRQSNQKKNSINPSRSSNPLSENSILSSSSTISSLFTKTNSLSFLPTNHHNFQSNLNPHSNSNFQSSSLESHQIDPNLNHLIHSNQSNHLSSLNFSSSINQNKLLDHDQKLILSNHLHHRQSNFHHWPPPYSNPSLTSNHLRHDLPPIDLSLIISLPTLDFSNLHRPSSSNLKLRLLKDCLEFLICHLHPSSRLCLVAYSSGINNQTSNHESFDSFEESNSKYNTSSCQMHYTPFLSLANSHSLKRIHFAILQIYNAGQSHGVLSNDNLKYFLEFDLLEKENTTLENGLYENHIKNVDLGKLENQLKMIEKVDEKVSVLSALNIAYDKILQRQEKNRTSGILLLNDGCDFPTKPEMALAMTRAEVANIPIHTIGWGKGHNPTSLWQLSNHTGGTYTFVKDWYSIKEAIVGCVGGMLSVGIKNLRVQISLPDPKWFKVKKLSGSPNAVVSSNGNYAELEIQELRFGERRDILVEIEMKSKNEVSKYQQSHQVSQDQFTKQNTLVKIETGTDAFFMRHLGKPLSQINDANFYESEFDDMDEEVPLLEVDVSYQDSQTGKKVTRLTKPILLSVIVSPSSNHSPKLNLSENNSSWIIRRRVELLTSDMLTQALLLISRRMERQALRLLIETQTIVVTLMGNLFSLQSDVSNGKTGLTNSQDPSIQSSIFQPGLIVNHQWCVGRRALNIIEPLMRSGKMKRSWDQVEIFLVMAGCLEIIEKVLDGVEELQRKLTEANELDERMIKEINLEELKAKIYFKFESNLRNFAAEQSGILREQKAWLISCFDSKNSRKTNQEDRPDSRLDMEVTDKLEISESDETNQSIIEEIYFNSDYSIWMRNMIQNWISTEF</sequence>
<feature type="region of interest" description="Disordered" evidence="3">
    <location>
        <begin position="201"/>
        <end position="221"/>
    </location>
</feature>
<feature type="compositionally biased region" description="Polar residues" evidence="3">
    <location>
        <begin position="632"/>
        <end position="649"/>
    </location>
</feature>
<dbReference type="InterPro" id="IPR013083">
    <property type="entry name" value="Znf_RING/FYVE/PHD"/>
</dbReference>
<feature type="region of interest" description="Disordered" evidence="3">
    <location>
        <begin position="632"/>
        <end position="658"/>
    </location>
</feature>
<keyword evidence="1" id="KW-0862">Zinc</keyword>
<feature type="compositionally biased region" description="Low complexity" evidence="3">
    <location>
        <begin position="250"/>
        <end position="267"/>
    </location>
</feature>
<dbReference type="Gene3D" id="3.30.40.10">
    <property type="entry name" value="Zinc/RING finger domain, C3HC4 (zinc finger)"/>
    <property type="match status" value="1"/>
</dbReference>
<accession>A0A9Q3BF87</accession>
<evidence type="ECO:0000313" key="6">
    <source>
        <dbReference type="Proteomes" id="UP000765509"/>
    </source>
</evidence>
<dbReference type="InterPro" id="IPR051266">
    <property type="entry name" value="CLCR"/>
</dbReference>
<dbReference type="InterPro" id="IPR001849">
    <property type="entry name" value="PH_domain"/>
</dbReference>
<name>A0A9Q3BF87_9BASI</name>
<evidence type="ECO:0000256" key="2">
    <source>
        <dbReference type="SAM" id="Coils"/>
    </source>
</evidence>
<dbReference type="PANTHER" id="PTHR10579">
    <property type="entry name" value="CALCIUM-ACTIVATED CHLORIDE CHANNEL REGULATOR"/>
    <property type="match status" value="1"/>
</dbReference>
<comment type="caution">
    <text evidence="5">The sequence shown here is derived from an EMBL/GenBank/DDBJ whole genome shotgun (WGS) entry which is preliminary data.</text>
</comment>
<feature type="compositionally biased region" description="Basic residues" evidence="3">
    <location>
        <begin position="68"/>
        <end position="82"/>
    </location>
</feature>
<feature type="domain" description="RING-type" evidence="4">
    <location>
        <begin position="117"/>
        <end position="172"/>
    </location>
</feature>